<dbReference type="Proteomes" id="UP000552038">
    <property type="component" value="Unassembled WGS sequence"/>
</dbReference>
<comment type="caution">
    <text evidence="2">The sequence shown here is derived from an EMBL/GenBank/DDBJ whole genome shotgun (WGS) entry which is preliminary data.</text>
</comment>
<keyword evidence="1" id="KW-1133">Transmembrane helix</keyword>
<accession>A0AAP7DLV1</accession>
<name>A0AAP7DLV1_PAEAL</name>
<dbReference type="AlphaFoldDB" id="A0AAP7DLV1"/>
<gene>
    <name evidence="2" type="ORF">HMI46_26985</name>
</gene>
<dbReference type="RefSeq" id="WP_171420077.1">
    <property type="nucleotide sequence ID" value="NZ_JABFOR010000085.1"/>
</dbReference>
<evidence type="ECO:0000256" key="1">
    <source>
        <dbReference type="SAM" id="Phobius"/>
    </source>
</evidence>
<feature type="transmembrane region" description="Helical" evidence="1">
    <location>
        <begin position="7"/>
        <end position="32"/>
    </location>
</feature>
<dbReference type="EMBL" id="JABFOR010000085">
    <property type="protein sequence ID" value="NOJ74151.1"/>
    <property type="molecule type" value="Genomic_DNA"/>
</dbReference>
<reference evidence="2 3" key="1">
    <citation type="submission" date="2020-05" db="EMBL/GenBank/DDBJ databases">
        <title>Whole genome sequencing and identification of novel metabolites from Paenibacillus alvei strain JR949.</title>
        <authorList>
            <person name="Rajendhran J."/>
            <person name="Sree Pranav P."/>
            <person name="Mahalakshmi B."/>
            <person name="Karthikeyan R."/>
        </authorList>
    </citation>
    <scope>NUCLEOTIDE SEQUENCE [LARGE SCALE GENOMIC DNA]</scope>
    <source>
        <strain evidence="2 3">JR949</strain>
    </source>
</reference>
<sequence>MKKIQVILIISVALVICIVTLPWALIYIGLLLQPDPPRPEITYSEFPFKLVYEINGERKVIQDTVICEYDGVGMDEGQGKHRKWKQRYVSGNENITLLKINNNSEIVYSEGSANYYMGDLKEYEQYNPLFPDAIIIEKDIGSTSEGLIRADELFEKYHIKLISWESSPPIKNTFIESAK</sequence>
<protein>
    <submittedName>
        <fullName evidence="2">Uncharacterized protein</fullName>
    </submittedName>
</protein>
<evidence type="ECO:0000313" key="3">
    <source>
        <dbReference type="Proteomes" id="UP000552038"/>
    </source>
</evidence>
<keyword evidence="1" id="KW-0472">Membrane</keyword>
<organism evidence="2 3">
    <name type="scientific">Paenibacillus alvei</name>
    <name type="common">Bacillus alvei</name>
    <dbReference type="NCBI Taxonomy" id="44250"/>
    <lineage>
        <taxon>Bacteria</taxon>
        <taxon>Bacillati</taxon>
        <taxon>Bacillota</taxon>
        <taxon>Bacilli</taxon>
        <taxon>Bacillales</taxon>
        <taxon>Paenibacillaceae</taxon>
        <taxon>Paenibacillus</taxon>
    </lineage>
</organism>
<proteinExistence type="predicted"/>
<keyword evidence="1" id="KW-0812">Transmembrane</keyword>
<evidence type="ECO:0000313" key="2">
    <source>
        <dbReference type="EMBL" id="NOJ74151.1"/>
    </source>
</evidence>